<comment type="caution">
    <text evidence="3">The sequence shown here is derived from an EMBL/GenBank/DDBJ whole genome shotgun (WGS) entry which is preliminary data.</text>
</comment>
<accession>A0AAU9J1A7</accession>
<evidence type="ECO:0000256" key="1">
    <source>
        <dbReference type="SAM" id="Coils"/>
    </source>
</evidence>
<gene>
    <name evidence="3" type="ORF">BSTOLATCC_MIC29782</name>
</gene>
<feature type="transmembrane region" description="Helical" evidence="2">
    <location>
        <begin position="89"/>
        <end position="108"/>
    </location>
</feature>
<keyword evidence="2" id="KW-0812">Transmembrane</keyword>
<keyword evidence="2" id="KW-1133">Transmembrane helix</keyword>
<reference evidence="3" key="1">
    <citation type="submission" date="2021-09" db="EMBL/GenBank/DDBJ databases">
        <authorList>
            <consortium name="AG Swart"/>
            <person name="Singh M."/>
            <person name="Singh A."/>
            <person name="Seah K."/>
            <person name="Emmerich C."/>
        </authorList>
    </citation>
    <scope>NUCLEOTIDE SEQUENCE</scope>
    <source>
        <strain evidence="3">ATCC30299</strain>
    </source>
</reference>
<name>A0AAU9J1A7_9CILI</name>
<sequence>MDESSEVHFYIMWFSFLIATFCFFSANLCGILNTKSHKTGIFLLLLISGPKWVKDVTALKNAPNFNELDIDPEKFYELRHNYSKLEMDVYIYCIEIISLFLIILLPYWHGSYSEKIDFLEKRVKEEEENYAKLLSSKTS</sequence>
<organism evidence="3 4">
    <name type="scientific">Blepharisma stoltei</name>
    <dbReference type="NCBI Taxonomy" id="1481888"/>
    <lineage>
        <taxon>Eukaryota</taxon>
        <taxon>Sar</taxon>
        <taxon>Alveolata</taxon>
        <taxon>Ciliophora</taxon>
        <taxon>Postciliodesmatophora</taxon>
        <taxon>Heterotrichea</taxon>
        <taxon>Heterotrichida</taxon>
        <taxon>Blepharismidae</taxon>
        <taxon>Blepharisma</taxon>
    </lineage>
</organism>
<protein>
    <submittedName>
        <fullName evidence="3">Uncharacterized protein</fullName>
    </submittedName>
</protein>
<dbReference type="EMBL" id="CAJZBQ010000029">
    <property type="protein sequence ID" value="CAG9321877.1"/>
    <property type="molecule type" value="Genomic_DNA"/>
</dbReference>
<keyword evidence="2" id="KW-0472">Membrane</keyword>
<proteinExistence type="predicted"/>
<dbReference type="Proteomes" id="UP001162131">
    <property type="component" value="Unassembled WGS sequence"/>
</dbReference>
<keyword evidence="4" id="KW-1185">Reference proteome</keyword>
<feature type="coiled-coil region" evidence="1">
    <location>
        <begin position="109"/>
        <end position="136"/>
    </location>
</feature>
<evidence type="ECO:0000313" key="3">
    <source>
        <dbReference type="EMBL" id="CAG9321877.1"/>
    </source>
</evidence>
<feature type="transmembrane region" description="Helical" evidence="2">
    <location>
        <begin position="12"/>
        <end position="32"/>
    </location>
</feature>
<evidence type="ECO:0000313" key="4">
    <source>
        <dbReference type="Proteomes" id="UP001162131"/>
    </source>
</evidence>
<evidence type="ECO:0000256" key="2">
    <source>
        <dbReference type="SAM" id="Phobius"/>
    </source>
</evidence>
<dbReference type="AlphaFoldDB" id="A0AAU9J1A7"/>
<keyword evidence="1" id="KW-0175">Coiled coil</keyword>